<comment type="caution">
    <text evidence="1">The sequence shown here is derived from an EMBL/GenBank/DDBJ whole genome shotgun (WGS) entry which is preliminary data.</text>
</comment>
<dbReference type="EMBL" id="SPHZ02000005">
    <property type="protein sequence ID" value="KAF0917175.1"/>
    <property type="molecule type" value="Genomic_DNA"/>
</dbReference>
<evidence type="ECO:0000313" key="2">
    <source>
        <dbReference type="Proteomes" id="UP000479710"/>
    </source>
</evidence>
<gene>
    <name evidence="1" type="ORF">E2562_016971</name>
</gene>
<keyword evidence="2" id="KW-1185">Reference proteome</keyword>
<dbReference type="Proteomes" id="UP000479710">
    <property type="component" value="Unassembled WGS sequence"/>
</dbReference>
<proteinExistence type="predicted"/>
<name>A0A6G1DWF0_9ORYZ</name>
<protein>
    <submittedName>
        <fullName evidence="1">Uncharacterized protein</fullName>
    </submittedName>
</protein>
<sequence>MGLRSWGCGRVIAWTTMRYRTRIFPIGVTDEGSSTSSSRSKKPLSLCPYAPRSRTLGSRQSTLTNGFGCGISIGVRTLDVSSSTCSALR</sequence>
<organism evidence="1 2">
    <name type="scientific">Oryza meyeriana var. granulata</name>
    <dbReference type="NCBI Taxonomy" id="110450"/>
    <lineage>
        <taxon>Eukaryota</taxon>
        <taxon>Viridiplantae</taxon>
        <taxon>Streptophyta</taxon>
        <taxon>Embryophyta</taxon>
        <taxon>Tracheophyta</taxon>
        <taxon>Spermatophyta</taxon>
        <taxon>Magnoliopsida</taxon>
        <taxon>Liliopsida</taxon>
        <taxon>Poales</taxon>
        <taxon>Poaceae</taxon>
        <taxon>BOP clade</taxon>
        <taxon>Oryzoideae</taxon>
        <taxon>Oryzeae</taxon>
        <taxon>Oryzinae</taxon>
        <taxon>Oryza</taxon>
        <taxon>Oryza meyeriana</taxon>
    </lineage>
</organism>
<reference evidence="1 2" key="1">
    <citation type="submission" date="2019-11" db="EMBL/GenBank/DDBJ databases">
        <title>Whole genome sequence of Oryza granulata.</title>
        <authorList>
            <person name="Li W."/>
        </authorList>
    </citation>
    <scope>NUCLEOTIDE SEQUENCE [LARGE SCALE GENOMIC DNA]</scope>
    <source>
        <strain evidence="2">cv. Menghai</strain>
        <tissue evidence="1">Leaf</tissue>
    </source>
</reference>
<dbReference type="AlphaFoldDB" id="A0A6G1DWF0"/>
<evidence type="ECO:0000313" key="1">
    <source>
        <dbReference type="EMBL" id="KAF0917175.1"/>
    </source>
</evidence>
<accession>A0A6G1DWF0</accession>